<protein>
    <submittedName>
        <fullName evidence="1">Uncharacterized protein</fullName>
    </submittedName>
</protein>
<evidence type="ECO:0000313" key="1">
    <source>
        <dbReference type="EMBL" id="CAA0834605.1"/>
    </source>
</evidence>
<dbReference type="OrthoDB" id="1913225at2759"/>
<accession>A0A9N7NSJ0</accession>
<proteinExistence type="predicted"/>
<sequence length="80" mass="8695">MPLDHIRSINQRCQIKLIAPSEKDTVATVAGLLEKYTAVVARVVEHVLADAPIPPARACPHTAQSPFRLSAFCLPHVVTN</sequence>
<evidence type="ECO:0000313" key="2">
    <source>
        <dbReference type="Proteomes" id="UP001153555"/>
    </source>
</evidence>
<keyword evidence="2" id="KW-1185">Reference proteome</keyword>
<reference evidence="1" key="1">
    <citation type="submission" date="2019-12" db="EMBL/GenBank/DDBJ databases">
        <authorList>
            <person name="Scholes J."/>
        </authorList>
    </citation>
    <scope>NUCLEOTIDE SEQUENCE</scope>
</reference>
<comment type="caution">
    <text evidence="1">The sequence shown here is derived from an EMBL/GenBank/DDBJ whole genome shotgun (WGS) entry which is preliminary data.</text>
</comment>
<dbReference type="AlphaFoldDB" id="A0A9N7NSJ0"/>
<dbReference type="EMBL" id="CACSLK010028053">
    <property type="protein sequence ID" value="CAA0834605.1"/>
    <property type="molecule type" value="Genomic_DNA"/>
</dbReference>
<name>A0A9N7NSJ0_STRHE</name>
<gene>
    <name evidence="1" type="ORF">SHERM_02419</name>
</gene>
<organism evidence="1 2">
    <name type="scientific">Striga hermonthica</name>
    <name type="common">Purple witchweed</name>
    <name type="synonym">Buchnera hermonthica</name>
    <dbReference type="NCBI Taxonomy" id="68872"/>
    <lineage>
        <taxon>Eukaryota</taxon>
        <taxon>Viridiplantae</taxon>
        <taxon>Streptophyta</taxon>
        <taxon>Embryophyta</taxon>
        <taxon>Tracheophyta</taxon>
        <taxon>Spermatophyta</taxon>
        <taxon>Magnoliopsida</taxon>
        <taxon>eudicotyledons</taxon>
        <taxon>Gunneridae</taxon>
        <taxon>Pentapetalae</taxon>
        <taxon>asterids</taxon>
        <taxon>lamiids</taxon>
        <taxon>Lamiales</taxon>
        <taxon>Orobanchaceae</taxon>
        <taxon>Buchnereae</taxon>
        <taxon>Striga</taxon>
    </lineage>
</organism>
<dbReference type="Proteomes" id="UP001153555">
    <property type="component" value="Unassembled WGS sequence"/>
</dbReference>